<gene>
    <name evidence="10" type="ORF">C5L14_12625</name>
</gene>
<keyword evidence="3 10" id="KW-0808">Transferase</keyword>
<dbReference type="GO" id="GO:0047992">
    <property type="term" value="F:hydroxylysine kinase activity"/>
    <property type="evidence" value="ECO:0007669"/>
    <property type="project" value="UniProtKB-EC"/>
</dbReference>
<evidence type="ECO:0000256" key="4">
    <source>
        <dbReference type="ARBA" id="ARBA00022777"/>
    </source>
</evidence>
<evidence type="ECO:0000256" key="8">
    <source>
        <dbReference type="ARBA" id="ARBA00040505"/>
    </source>
</evidence>
<comment type="caution">
    <text evidence="10">The sequence shown here is derived from an EMBL/GenBank/DDBJ whole genome shotgun (WGS) entry which is preliminary data.</text>
</comment>
<dbReference type="InterPro" id="IPR050249">
    <property type="entry name" value="Pseudomonas-type_ThrB"/>
</dbReference>
<dbReference type="InterPro" id="IPR002575">
    <property type="entry name" value="Aminoglycoside_PTrfase"/>
</dbReference>
<dbReference type="EC" id="2.7.1.81" evidence="7"/>
<dbReference type="Proteomes" id="UP000237682">
    <property type="component" value="Unassembled WGS sequence"/>
</dbReference>
<comment type="function">
    <text evidence="6">Catalyzes the GTP-dependent phosphorylation of 5-hydroxy-L-lysine.</text>
</comment>
<evidence type="ECO:0000256" key="1">
    <source>
        <dbReference type="ARBA" id="ARBA00004496"/>
    </source>
</evidence>
<dbReference type="PANTHER" id="PTHR21064:SF1">
    <property type="entry name" value="HYDROXYLYSINE KINASE"/>
    <property type="match status" value="1"/>
</dbReference>
<dbReference type="Gene3D" id="3.90.1200.10">
    <property type="match status" value="1"/>
</dbReference>
<evidence type="ECO:0000256" key="7">
    <source>
        <dbReference type="ARBA" id="ARBA00038873"/>
    </source>
</evidence>
<evidence type="ECO:0000256" key="5">
    <source>
        <dbReference type="ARBA" id="ARBA00036820"/>
    </source>
</evidence>
<protein>
    <recommendedName>
        <fullName evidence="8">Hydroxylysine kinase</fullName>
        <ecNumber evidence="7">2.7.1.81</ecNumber>
    </recommendedName>
</protein>
<dbReference type="Pfam" id="PF01636">
    <property type="entry name" value="APH"/>
    <property type="match status" value="1"/>
</dbReference>
<evidence type="ECO:0000259" key="9">
    <source>
        <dbReference type="Pfam" id="PF01636"/>
    </source>
</evidence>
<comment type="catalytic activity">
    <reaction evidence="5">
        <text>(5R)-5-hydroxy-L-lysine + GTP = (5R)-5-phosphooxy-L-lysine + GDP + H(+)</text>
        <dbReference type="Rhea" id="RHEA:19049"/>
        <dbReference type="ChEBI" id="CHEBI:15378"/>
        <dbReference type="ChEBI" id="CHEBI:37565"/>
        <dbReference type="ChEBI" id="CHEBI:57882"/>
        <dbReference type="ChEBI" id="CHEBI:58189"/>
        <dbReference type="ChEBI" id="CHEBI:58357"/>
        <dbReference type="EC" id="2.7.1.81"/>
    </reaction>
</comment>
<proteinExistence type="predicted"/>
<evidence type="ECO:0000256" key="2">
    <source>
        <dbReference type="ARBA" id="ARBA00022490"/>
    </source>
</evidence>
<evidence type="ECO:0000256" key="6">
    <source>
        <dbReference type="ARBA" id="ARBA00037368"/>
    </source>
</evidence>
<dbReference type="PANTHER" id="PTHR21064">
    <property type="entry name" value="AMINOGLYCOSIDE PHOSPHOTRANSFERASE DOMAIN-CONTAINING PROTEIN-RELATED"/>
    <property type="match status" value="1"/>
</dbReference>
<reference evidence="10 11" key="1">
    <citation type="submission" date="2018-02" db="EMBL/GenBank/DDBJ databases">
        <title>Whole genome sequencing of endophytic bacterium.</title>
        <authorList>
            <person name="Eedara R."/>
            <person name="Podile A.R."/>
        </authorList>
    </citation>
    <scope>NUCLEOTIDE SEQUENCE [LARGE SCALE GENOMIC DNA]</scope>
    <source>
        <strain evidence="10 11">RP1T</strain>
    </source>
</reference>
<organism evidence="10 11">
    <name type="scientific">Labrys okinawensis</name>
    <dbReference type="NCBI Taxonomy" id="346911"/>
    <lineage>
        <taxon>Bacteria</taxon>
        <taxon>Pseudomonadati</taxon>
        <taxon>Pseudomonadota</taxon>
        <taxon>Alphaproteobacteria</taxon>
        <taxon>Hyphomicrobiales</taxon>
        <taxon>Xanthobacteraceae</taxon>
        <taxon>Labrys</taxon>
    </lineage>
</organism>
<dbReference type="AlphaFoldDB" id="A0A2S9QDM7"/>
<keyword evidence="4" id="KW-0418">Kinase</keyword>
<evidence type="ECO:0000313" key="11">
    <source>
        <dbReference type="Proteomes" id="UP000237682"/>
    </source>
</evidence>
<feature type="domain" description="Aminoglycoside phosphotransferase" evidence="9">
    <location>
        <begin position="41"/>
        <end position="272"/>
    </location>
</feature>
<evidence type="ECO:0000256" key="3">
    <source>
        <dbReference type="ARBA" id="ARBA00022679"/>
    </source>
</evidence>
<dbReference type="GO" id="GO:0005737">
    <property type="term" value="C:cytoplasm"/>
    <property type="evidence" value="ECO:0007669"/>
    <property type="project" value="UniProtKB-SubCell"/>
</dbReference>
<dbReference type="InterPro" id="IPR011009">
    <property type="entry name" value="Kinase-like_dom_sf"/>
</dbReference>
<dbReference type="EMBL" id="PUEJ01000004">
    <property type="protein sequence ID" value="PRH87452.1"/>
    <property type="molecule type" value="Genomic_DNA"/>
</dbReference>
<comment type="subcellular location">
    <subcellularLocation>
        <location evidence="1">Cytoplasm</location>
    </subcellularLocation>
</comment>
<dbReference type="OrthoDB" id="156345at2"/>
<sequence length="355" mass="38634">MAPPQTSTVLSTPAPPVSKARAEALIRDHYALDVEAFPLIGERDSNFRLLARDGGEFLLKIVNPAEDVAVTDFQTQALLHIARHDADLPVPRVVCTQAGQAYFRLEEGGQPPRLVRVLTYLPGTPLAKLERGPALRRNLGASLARLDLALDGFEHAGSPADLLWDLTHAPSLRPLVVHVEDEERRALVTAVLDRLEARTLPLTAGLRTQVIHNDFNPSNILVGPGSDGALDQLAGIIDFGDMVRAPLVNEVGVSASYHVGAGDTFLEPVKQFVAGYNSVLPLQDKEIACLFDLIQGRMTLTAIITAWRCTLEPDNRDYIMRNAGRAWAGLAAARSLSPDQAADEFHLYLSKDRPS</sequence>
<dbReference type="SUPFAM" id="SSF56112">
    <property type="entry name" value="Protein kinase-like (PK-like)"/>
    <property type="match status" value="1"/>
</dbReference>
<dbReference type="RefSeq" id="WP_105862383.1">
    <property type="nucleotide sequence ID" value="NZ_PUEJ01000004.1"/>
</dbReference>
<evidence type="ECO:0000313" key="10">
    <source>
        <dbReference type="EMBL" id="PRH87452.1"/>
    </source>
</evidence>
<keyword evidence="11" id="KW-1185">Reference proteome</keyword>
<accession>A0A2S9QDM7</accession>
<keyword evidence="2" id="KW-0963">Cytoplasm</keyword>
<name>A0A2S9QDM7_9HYPH</name>